<dbReference type="Gene3D" id="2.60.40.10">
    <property type="entry name" value="Immunoglobulins"/>
    <property type="match status" value="1"/>
</dbReference>
<feature type="domain" description="Cellulose-binding Sde182 nucleoside hydrolase-like" evidence="1">
    <location>
        <begin position="21"/>
        <end position="292"/>
    </location>
</feature>
<dbReference type="InterPro" id="IPR011483">
    <property type="entry name" value="Sde182_NH-like"/>
</dbReference>
<dbReference type="Proteomes" id="UP000321331">
    <property type="component" value="Unassembled WGS sequence"/>
</dbReference>
<dbReference type="Pfam" id="PF21027">
    <property type="entry name" value="Sde0182_C"/>
    <property type="match status" value="1"/>
</dbReference>
<comment type="caution">
    <text evidence="3">The sequence shown here is derived from an EMBL/GenBank/DDBJ whole genome shotgun (WGS) entry which is preliminary data.</text>
</comment>
<feature type="domain" description="Cellulose-binding Sde182 C-terminal" evidence="2">
    <location>
        <begin position="379"/>
        <end position="479"/>
    </location>
</feature>
<dbReference type="Gene3D" id="3.90.245.10">
    <property type="entry name" value="Ribonucleoside hydrolase-like"/>
    <property type="match status" value="1"/>
</dbReference>
<dbReference type="AlphaFoldDB" id="A0A5C6TCX3"/>
<organism evidence="3 4">
    <name type="scientific">Fusarium oxysporum f. sp. cubense</name>
    <dbReference type="NCBI Taxonomy" id="61366"/>
    <lineage>
        <taxon>Eukaryota</taxon>
        <taxon>Fungi</taxon>
        <taxon>Dikarya</taxon>
        <taxon>Ascomycota</taxon>
        <taxon>Pezizomycotina</taxon>
        <taxon>Sordariomycetes</taxon>
        <taxon>Hypocreomycetidae</taxon>
        <taxon>Hypocreales</taxon>
        <taxon>Nectriaceae</taxon>
        <taxon>Fusarium</taxon>
        <taxon>Fusarium oxysporum species complex</taxon>
    </lineage>
</organism>
<dbReference type="InterPro" id="IPR036452">
    <property type="entry name" value="Ribo_hydro-like"/>
</dbReference>
<accession>A0A5C6TCX3</accession>
<dbReference type="InterPro" id="IPR048527">
    <property type="entry name" value="Sde182_C"/>
</dbReference>
<sequence length="484" mass="54516">MAPSSMANSLTRLQQFQSKPRIFILSDVSNEPDDAESLVRYFTYANQFITEGIVPVTSVWLQDRTCPEEMHRIVDGYAAAVDNLNAHVHPSHTYPSADHIRSLIRPGAPMYGMEAVGDDVPLSEGGKLLKARIEASKDLSEPLWVLAWGGTNVLAQALYKVRQEYDATTMATLVSRIRVYAISDQDDSSAWIRTQFSDLFYISSIHAWNQYGLATWAGISGENHYGFDEGGPDSTKISKTWVKDNIQIGPLGSTYPDPEFVFEGDTPTFLYLIQNGLGSRENPNFGSWGGRYAKTDPSNRINHYGDVADRVKGLDGKMYKSNQATIWRWRDAFQNDFAARIQWSMTKGFSKANHHPVVAIGEDFSPEPVQVEVQAGQSIVLDASRSYDPDGDELTFRWFQYKEPSIDVWSAHKYAAKAEIKNLNEQHTKIEISIPSADVSCVEFKTRRPLDKEQVIHVILEVRDNGIPQLVTYRRVLIQAVRQI</sequence>
<gene>
    <name evidence="3" type="ORF">FocTR4_00004343</name>
</gene>
<evidence type="ECO:0000313" key="3">
    <source>
        <dbReference type="EMBL" id="TXC08900.1"/>
    </source>
</evidence>
<proteinExistence type="predicted"/>
<evidence type="ECO:0000259" key="2">
    <source>
        <dbReference type="Pfam" id="PF21027"/>
    </source>
</evidence>
<dbReference type="InterPro" id="IPR013783">
    <property type="entry name" value="Ig-like_fold"/>
</dbReference>
<reference evidence="3 4" key="1">
    <citation type="submission" date="2019-07" db="EMBL/GenBank/DDBJ databases">
        <title>The First High-Quality Draft Genome Sequence of the Causal Agent of the Current Panama Disease Epidemic.</title>
        <authorList>
            <person name="Warmington R.J."/>
            <person name="Kay W."/>
            <person name="Jeffries A."/>
            <person name="Bebber D."/>
            <person name="Moore K."/>
            <person name="Studholme D.J."/>
        </authorList>
    </citation>
    <scope>NUCLEOTIDE SEQUENCE [LARGE SCALE GENOMIC DNA]</scope>
    <source>
        <strain evidence="3 4">TR4</strain>
    </source>
</reference>
<evidence type="ECO:0008006" key="5">
    <source>
        <dbReference type="Google" id="ProtNLM"/>
    </source>
</evidence>
<name>A0A5C6TCX3_FUSOC</name>
<dbReference type="Pfam" id="PF07632">
    <property type="entry name" value="Sde182_NH-like"/>
    <property type="match status" value="1"/>
</dbReference>
<dbReference type="GO" id="GO:0016799">
    <property type="term" value="F:hydrolase activity, hydrolyzing N-glycosyl compounds"/>
    <property type="evidence" value="ECO:0007669"/>
    <property type="project" value="InterPro"/>
</dbReference>
<evidence type="ECO:0000259" key="1">
    <source>
        <dbReference type="Pfam" id="PF07632"/>
    </source>
</evidence>
<evidence type="ECO:0000313" key="4">
    <source>
        <dbReference type="Proteomes" id="UP000321331"/>
    </source>
</evidence>
<protein>
    <recommendedName>
        <fullName evidence="5">Cellulose-binding protein</fullName>
    </recommendedName>
</protein>
<dbReference type="EMBL" id="VMNF01000005">
    <property type="protein sequence ID" value="TXC08900.1"/>
    <property type="molecule type" value="Genomic_DNA"/>
</dbReference>